<dbReference type="SUPFAM" id="SSF158221">
    <property type="entry name" value="YnzC-like"/>
    <property type="match status" value="1"/>
</dbReference>
<evidence type="ECO:0000313" key="4">
    <source>
        <dbReference type="Proteomes" id="UP000823912"/>
    </source>
</evidence>
<accession>A0A9D1EB79</accession>
<evidence type="ECO:0000313" key="3">
    <source>
        <dbReference type="EMBL" id="HIR71489.1"/>
    </source>
</evidence>
<dbReference type="GO" id="GO:0005737">
    <property type="term" value="C:cytoplasm"/>
    <property type="evidence" value="ECO:0007669"/>
    <property type="project" value="UniProtKB-SubCell"/>
</dbReference>
<evidence type="ECO:0000256" key="1">
    <source>
        <dbReference type="ARBA" id="ARBA00022490"/>
    </source>
</evidence>
<comment type="caution">
    <text evidence="3">The sequence shown here is derived from an EMBL/GenBank/DDBJ whole genome shotgun (WGS) entry which is preliminary data.</text>
</comment>
<dbReference type="Gene3D" id="1.10.287.540">
    <property type="entry name" value="Helix hairpin bin"/>
    <property type="match status" value="1"/>
</dbReference>
<organism evidence="3 4">
    <name type="scientific">Candidatus Pullilachnospira gallistercoris</name>
    <dbReference type="NCBI Taxonomy" id="2840911"/>
    <lineage>
        <taxon>Bacteria</taxon>
        <taxon>Bacillati</taxon>
        <taxon>Bacillota</taxon>
        <taxon>Clostridia</taxon>
        <taxon>Lachnospirales</taxon>
        <taxon>Lachnospiraceae</taxon>
        <taxon>Lachnospiraceae incertae sedis</taxon>
        <taxon>Candidatus Pullilachnospira</taxon>
    </lineage>
</organism>
<proteinExistence type="inferred from homology"/>
<dbReference type="InterPro" id="IPR009242">
    <property type="entry name" value="DUF896"/>
</dbReference>
<dbReference type="HAMAP" id="MF_01103">
    <property type="entry name" value="UPF0291"/>
    <property type="match status" value="1"/>
</dbReference>
<keyword evidence="1 2" id="KW-0963">Cytoplasm</keyword>
<reference evidence="3" key="2">
    <citation type="journal article" date="2021" name="PeerJ">
        <title>Extensive microbial diversity within the chicken gut microbiome revealed by metagenomics and culture.</title>
        <authorList>
            <person name="Gilroy R."/>
            <person name="Ravi A."/>
            <person name="Getino M."/>
            <person name="Pursley I."/>
            <person name="Horton D.L."/>
            <person name="Alikhan N.F."/>
            <person name="Baker D."/>
            <person name="Gharbi K."/>
            <person name="Hall N."/>
            <person name="Watson M."/>
            <person name="Adriaenssens E.M."/>
            <person name="Foster-Nyarko E."/>
            <person name="Jarju S."/>
            <person name="Secka A."/>
            <person name="Antonio M."/>
            <person name="Oren A."/>
            <person name="Chaudhuri R.R."/>
            <person name="La Ragione R."/>
            <person name="Hildebrand F."/>
            <person name="Pallen M.J."/>
        </authorList>
    </citation>
    <scope>NUCLEOTIDE SEQUENCE</scope>
    <source>
        <strain evidence="3">ChiSjej5B23-6657</strain>
    </source>
</reference>
<evidence type="ECO:0000256" key="2">
    <source>
        <dbReference type="HAMAP-Rule" id="MF_01103"/>
    </source>
</evidence>
<dbReference type="EMBL" id="DVHM01000157">
    <property type="protein sequence ID" value="HIR71489.1"/>
    <property type="molecule type" value="Genomic_DNA"/>
</dbReference>
<comment type="similarity">
    <text evidence="2">Belongs to the UPF0291 family.</text>
</comment>
<dbReference type="PANTHER" id="PTHR37300">
    <property type="entry name" value="UPF0291 PROTEIN CBO2609/CLC_2481"/>
    <property type="match status" value="1"/>
</dbReference>
<gene>
    <name evidence="3" type="ORF">IAA55_09435</name>
</gene>
<comment type="subcellular location">
    <subcellularLocation>
        <location evidence="2">Cytoplasm</location>
    </subcellularLocation>
</comment>
<reference evidence="3" key="1">
    <citation type="submission" date="2020-10" db="EMBL/GenBank/DDBJ databases">
        <authorList>
            <person name="Gilroy R."/>
        </authorList>
    </citation>
    <scope>NUCLEOTIDE SEQUENCE</scope>
    <source>
        <strain evidence="3">ChiSjej5B23-6657</strain>
    </source>
</reference>
<dbReference type="PANTHER" id="PTHR37300:SF1">
    <property type="entry name" value="UPF0291 PROTEIN YNZC"/>
    <property type="match status" value="1"/>
</dbReference>
<name>A0A9D1EB79_9FIRM</name>
<dbReference type="Pfam" id="PF05979">
    <property type="entry name" value="DUF896"/>
    <property type="match status" value="1"/>
</dbReference>
<dbReference type="Proteomes" id="UP000823912">
    <property type="component" value="Unassembled WGS sequence"/>
</dbReference>
<dbReference type="AlphaFoldDB" id="A0A9D1EB79"/>
<protein>
    <recommendedName>
        <fullName evidence="2">UPF0291 protein IAA55_09435</fullName>
    </recommendedName>
</protein>
<sequence length="73" mass="8699">MTEEKIARINELYRKQKSVGLTFEEKREQKKLREEYVAAVRRNLRSQLNRIDMVNEDGSVENLGEKYDGKRPN</sequence>